<keyword evidence="1" id="KW-0808">Transferase</keyword>
<reference evidence="1" key="1">
    <citation type="submission" date="2024-06" db="EMBL/GenBank/DDBJ databases">
        <title>The genome sequences of Kitasatospora sp. strain HUAS MG31.</title>
        <authorList>
            <person name="Mo P."/>
        </authorList>
    </citation>
    <scope>NUCLEOTIDE SEQUENCE</scope>
    <source>
        <strain evidence="1">HUAS MG31</strain>
    </source>
</reference>
<evidence type="ECO:0000313" key="1">
    <source>
        <dbReference type="EMBL" id="XCM83066.1"/>
    </source>
</evidence>
<dbReference type="RefSeq" id="WP_354644001.1">
    <property type="nucleotide sequence ID" value="NZ_CP159872.1"/>
</dbReference>
<organism evidence="1">
    <name type="scientific">Kitasatospora camelliae</name>
    <dbReference type="NCBI Taxonomy" id="3156397"/>
    <lineage>
        <taxon>Bacteria</taxon>
        <taxon>Bacillati</taxon>
        <taxon>Actinomycetota</taxon>
        <taxon>Actinomycetes</taxon>
        <taxon>Kitasatosporales</taxon>
        <taxon>Streptomycetaceae</taxon>
        <taxon>Kitasatospora</taxon>
    </lineage>
</organism>
<dbReference type="Pfam" id="PF08843">
    <property type="entry name" value="AbiEii"/>
    <property type="match status" value="1"/>
</dbReference>
<dbReference type="GO" id="GO:0016740">
    <property type="term" value="F:transferase activity"/>
    <property type="evidence" value="ECO:0007669"/>
    <property type="project" value="UniProtKB-KW"/>
</dbReference>
<accession>A0AAU8K4Q4</accession>
<proteinExistence type="predicted"/>
<protein>
    <submittedName>
        <fullName evidence="1">Nucleotidyl transferase AbiEii/AbiGii toxin family protein</fullName>
    </submittedName>
</protein>
<gene>
    <name evidence="1" type="ORF">ABWK59_31145</name>
</gene>
<sequence>MRGEGWSGTGGAARGAVLDHLLGLVAGSPRADHLVLRGSMTMPAWVGEAARAPADLDFLLLPELAVPVDPLDPHPYVDRLAEVQHWPEAADGAARYEIWRDGWEEYEVRGLRAVPPPEGTHWEVEPDPDDLGELLPALTDLIRRFPEAAPGLGLDPNGIRTDAGWTYDYSGGGYRFDTTAGEGGLRVLVPWQADGGGPEGVAQLDFAYGERLSVPPVWTLVPRGDGGPPALLRTASAEQSLAWKLRWLRADAADGRSRAKDLYDAVLLSERPGARLPGPAVGTAGGTGAGRAEVRVEEEDWRAFRSENPQVRGSAADWLRRLETALARTAAEVAAEG</sequence>
<dbReference type="KEGG" id="kcm:ABWK59_31145"/>
<dbReference type="InterPro" id="IPR014942">
    <property type="entry name" value="AbiEii"/>
</dbReference>
<dbReference type="EMBL" id="CP159872">
    <property type="protein sequence ID" value="XCM83066.1"/>
    <property type="molecule type" value="Genomic_DNA"/>
</dbReference>
<name>A0AAU8K4Q4_9ACTN</name>
<dbReference type="AlphaFoldDB" id="A0AAU8K4Q4"/>